<dbReference type="GeneTree" id="ENSGT01000000220143"/>
<dbReference type="GO" id="GO:0030414">
    <property type="term" value="F:peptidase inhibitor activity"/>
    <property type="evidence" value="ECO:0007669"/>
    <property type="project" value="UniProtKB-KW"/>
</dbReference>
<evidence type="ECO:0000259" key="3">
    <source>
        <dbReference type="Pfam" id="PF01826"/>
    </source>
</evidence>
<gene>
    <name evidence="4" type="primary">LOC100487808</name>
</gene>
<reference evidence="4" key="1">
    <citation type="journal article" date="2010" name="Science">
        <title>The genome of the Western clawed frog Xenopus tropicalis.</title>
        <authorList>
            <person name="Hellsten U."/>
            <person name="Harland R.M."/>
            <person name="Gilchrist M.J."/>
            <person name="Hendrix D."/>
            <person name="Jurka J."/>
            <person name="Kapitonov V."/>
            <person name="Ovcharenko I."/>
            <person name="Putnam N.H."/>
            <person name="Shu S."/>
            <person name="Taher L."/>
            <person name="Blitz I.L."/>
            <person name="Blumberg B."/>
            <person name="Dichmann D.S."/>
            <person name="Dubchak I."/>
            <person name="Amaya E."/>
            <person name="Detter J.C."/>
            <person name="Fletcher R."/>
            <person name="Gerhard D.S."/>
            <person name="Goodstein D."/>
            <person name="Graves T."/>
            <person name="Grigoriev I.V."/>
            <person name="Grimwood J."/>
            <person name="Kawashima T."/>
            <person name="Lindquist E."/>
            <person name="Lucas S.M."/>
            <person name="Mead P.E."/>
            <person name="Mitros T."/>
            <person name="Ogino H."/>
            <person name="Ohta Y."/>
            <person name="Poliakov A.V."/>
            <person name="Pollet N."/>
            <person name="Robert J."/>
            <person name="Salamov A."/>
            <person name="Sater A.K."/>
            <person name="Schmutz J."/>
            <person name="Terry A."/>
            <person name="Vize P.D."/>
            <person name="Warren W.C."/>
            <person name="Wells D."/>
            <person name="Wills A."/>
            <person name="Wilson R.K."/>
            <person name="Zimmerman L.B."/>
            <person name="Zorn A.M."/>
            <person name="Grainger R."/>
            <person name="Grammer T."/>
            <person name="Khokha M.K."/>
            <person name="Richardson P.M."/>
            <person name="Rokhsar D.S."/>
        </authorList>
    </citation>
    <scope>NUCLEOTIDE SEQUENCE [LARGE SCALE GENOMIC DNA]</scope>
    <source>
        <strain evidence="4">Nigerian</strain>
    </source>
</reference>
<dbReference type="PANTHER" id="PTHR23259:SF70">
    <property type="entry name" value="ACCESSORY GLAND PROTEIN ACP62F-RELATED"/>
    <property type="match status" value="1"/>
</dbReference>
<accession>A0A803JKA3</accession>
<dbReference type="Pfam" id="PF01826">
    <property type="entry name" value="TIL"/>
    <property type="match status" value="2"/>
</dbReference>
<dbReference type="InterPro" id="IPR051368">
    <property type="entry name" value="SerProtInhib-TIL_Domain"/>
</dbReference>
<dbReference type="AlphaFoldDB" id="A0A803JKA3"/>
<organism evidence="4">
    <name type="scientific">Xenopus tropicalis</name>
    <name type="common">Western clawed frog</name>
    <name type="synonym">Silurana tropicalis</name>
    <dbReference type="NCBI Taxonomy" id="8364"/>
    <lineage>
        <taxon>Eukaryota</taxon>
        <taxon>Metazoa</taxon>
        <taxon>Chordata</taxon>
        <taxon>Craniata</taxon>
        <taxon>Vertebrata</taxon>
        <taxon>Euteleostomi</taxon>
        <taxon>Amphibia</taxon>
        <taxon>Batrachia</taxon>
        <taxon>Anura</taxon>
        <taxon>Pipoidea</taxon>
        <taxon>Pipidae</taxon>
        <taxon>Xenopodinae</taxon>
        <taxon>Xenopus</taxon>
        <taxon>Silurana</taxon>
    </lineage>
</organism>
<dbReference type="InterPro" id="IPR002919">
    <property type="entry name" value="TIL_dom"/>
</dbReference>
<dbReference type="CDD" id="cd19941">
    <property type="entry name" value="TIL"/>
    <property type="match status" value="2"/>
</dbReference>
<keyword evidence="2" id="KW-1015">Disulfide bond</keyword>
<feature type="domain" description="TIL" evidence="3">
    <location>
        <begin position="125"/>
        <end position="181"/>
    </location>
</feature>
<keyword evidence="1" id="KW-0646">Protease inhibitor</keyword>
<evidence type="ECO:0000256" key="1">
    <source>
        <dbReference type="ARBA" id="ARBA00022690"/>
    </source>
</evidence>
<evidence type="ECO:0000256" key="2">
    <source>
        <dbReference type="ARBA" id="ARBA00023157"/>
    </source>
</evidence>
<dbReference type="PANTHER" id="PTHR23259">
    <property type="entry name" value="RIDDLE"/>
    <property type="match status" value="1"/>
</dbReference>
<proteinExistence type="predicted"/>
<protein>
    <submittedName>
        <fullName evidence="4">Alpha-tectorin</fullName>
    </submittedName>
</protein>
<dbReference type="InParanoid" id="A0A803JKA3"/>
<dbReference type="Gene3D" id="2.10.25.10">
    <property type="entry name" value="Laminin"/>
    <property type="match status" value="2"/>
</dbReference>
<name>A0A803JKA3_XENTR</name>
<reference evidence="4" key="2">
    <citation type="submission" date="2021-03" db="UniProtKB">
        <authorList>
            <consortium name="Ensembl"/>
        </authorList>
    </citation>
    <scope>IDENTIFICATION</scope>
</reference>
<dbReference type="SUPFAM" id="SSF57567">
    <property type="entry name" value="Serine protease inhibitors"/>
    <property type="match status" value="2"/>
</dbReference>
<feature type="domain" description="TIL" evidence="3">
    <location>
        <begin position="185"/>
        <end position="241"/>
    </location>
</feature>
<sequence length="250" mass="27900">MGRPFHHQFPLLPVERYFGAVSCLQLALVGREPSSINQSRIKRILLVWREERGWVGVDRRQAGAELTSYYSFNGKYIAGKFVIPASNLKYTFPSLHSIYNSLFFPSVLPVCWVHVAETKSVGTACPANSYWGCLKTCMESCDKLNDVNPVCPVLCNWGCECKPGYILESQSSKVCVPLSDCNVACPLNMHFRPCSLRPPITCELVNATLPDLPSCSPQCYCDEGYAFTRDRKKPCIPLGECSKQQNAALD</sequence>
<evidence type="ECO:0000313" key="4">
    <source>
        <dbReference type="Ensembl" id="ENSXETP00000108339"/>
    </source>
</evidence>
<dbReference type="Ensembl" id="ENSXETT00000118318">
    <property type="protein sequence ID" value="ENSXETP00000108339"/>
    <property type="gene ID" value="ENSXETG00000043961"/>
</dbReference>
<dbReference type="InterPro" id="IPR036084">
    <property type="entry name" value="Ser_inhib-like_sf"/>
</dbReference>